<evidence type="ECO:0000256" key="3">
    <source>
        <dbReference type="PROSITE-ProRule" id="PRU00493"/>
    </source>
</evidence>
<evidence type="ECO:0008006" key="9">
    <source>
        <dbReference type="Google" id="ProtNLM"/>
    </source>
</evidence>
<dbReference type="Proteomes" id="UP000070184">
    <property type="component" value="Unassembled WGS sequence"/>
</dbReference>
<accession>A0A133U8F5</accession>
<feature type="region of interest" description="Disordered" evidence="4">
    <location>
        <begin position="660"/>
        <end position="686"/>
    </location>
</feature>
<dbReference type="PROSITE" id="PS51554">
    <property type="entry name" value="PFL"/>
    <property type="match status" value="1"/>
</dbReference>
<keyword evidence="8" id="KW-1185">Reference proteome</keyword>
<organism evidence="7 8">
    <name type="scientific">candidate division MSBL1 archaeon SCGC-AAA259B11</name>
    <dbReference type="NCBI Taxonomy" id="1698260"/>
    <lineage>
        <taxon>Archaea</taxon>
        <taxon>Methanobacteriati</taxon>
        <taxon>Methanobacteriota</taxon>
        <taxon>candidate division MSBL1</taxon>
    </lineage>
</organism>
<dbReference type="InterPro" id="IPR001150">
    <property type="entry name" value="Gly_radical"/>
</dbReference>
<evidence type="ECO:0000256" key="4">
    <source>
        <dbReference type="SAM" id="MobiDB-lite"/>
    </source>
</evidence>
<feature type="modified residue" description="Glycine radical" evidence="3">
    <location>
        <position position="766"/>
    </location>
</feature>
<dbReference type="SUPFAM" id="SSF51998">
    <property type="entry name" value="PFL-like glycyl radical enzymes"/>
    <property type="match status" value="1"/>
</dbReference>
<protein>
    <recommendedName>
        <fullName evidence="9">Formate acetyltransferase</fullName>
    </recommendedName>
</protein>
<evidence type="ECO:0000313" key="8">
    <source>
        <dbReference type="Proteomes" id="UP000070184"/>
    </source>
</evidence>
<dbReference type="GO" id="GO:0005829">
    <property type="term" value="C:cytosol"/>
    <property type="evidence" value="ECO:0007669"/>
    <property type="project" value="TreeGrafter"/>
</dbReference>
<evidence type="ECO:0000313" key="7">
    <source>
        <dbReference type="EMBL" id="KXA90485.1"/>
    </source>
</evidence>
<comment type="caution">
    <text evidence="7">The sequence shown here is derived from an EMBL/GenBank/DDBJ whole genome shotgun (WGS) entry which is preliminary data.</text>
</comment>
<name>A0A133U8F5_9EURY</name>
<dbReference type="Gene3D" id="3.20.70.20">
    <property type="match status" value="1"/>
</dbReference>
<evidence type="ECO:0000259" key="5">
    <source>
        <dbReference type="PROSITE" id="PS51149"/>
    </source>
</evidence>
<proteinExistence type="predicted"/>
<gene>
    <name evidence="7" type="ORF">AKJ61_00540</name>
</gene>
<dbReference type="AlphaFoldDB" id="A0A133U8F5"/>
<keyword evidence="1 3" id="KW-0556">Organic radical</keyword>
<dbReference type="GO" id="GO:0016829">
    <property type="term" value="F:lyase activity"/>
    <property type="evidence" value="ECO:0007669"/>
    <property type="project" value="UniProtKB-KW"/>
</dbReference>
<evidence type="ECO:0000256" key="1">
    <source>
        <dbReference type="ARBA" id="ARBA00022818"/>
    </source>
</evidence>
<evidence type="ECO:0000256" key="2">
    <source>
        <dbReference type="ARBA" id="ARBA00023239"/>
    </source>
</evidence>
<dbReference type="PROSITE" id="PS51149">
    <property type="entry name" value="GLY_RADICAL_2"/>
    <property type="match status" value="1"/>
</dbReference>
<dbReference type="Pfam" id="PF01228">
    <property type="entry name" value="Gly_radical"/>
    <property type="match status" value="1"/>
</dbReference>
<dbReference type="InterPro" id="IPR010098">
    <property type="entry name" value="PFL2/GDeHydtase_fam"/>
</dbReference>
<dbReference type="InterPro" id="IPR004184">
    <property type="entry name" value="PFL_dom"/>
</dbReference>
<reference evidence="7 8" key="1">
    <citation type="journal article" date="2016" name="Sci. Rep.">
        <title>Metabolic traits of an uncultured archaeal lineage -MSBL1- from brine pools of the Red Sea.</title>
        <authorList>
            <person name="Mwirichia R."/>
            <person name="Alam I."/>
            <person name="Rashid M."/>
            <person name="Vinu M."/>
            <person name="Ba-Alawi W."/>
            <person name="Anthony Kamau A."/>
            <person name="Kamanda Ngugi D."/>
            <person name="Goker M."/>
            <person name="Klenk H.P."/>
            <person name="Bajic V."/>
            <person name="Stingl U."/>
        </authorList>
    </citation>
    <scope>NUCLEOTIDE SEQUENCE [LARGE SCALE GENOMIC DNA]</scope>
    <source>
        <strain evidence="7">SCGC-AAA259B11</strain>
    </source>
</reference>
<dbReference type="InterPro" id="IPR051215">
    <property type="entry name" value="GRE"/>
</dbReference>
<dbReference type="NCBIfam" id="TIGR01774">
    <property type="entry name" value="PFL2-3"/>
    <property type="match status" value="1"/>
</dbReference>
<feature type="domain" description="Glycine radical" evidence="5">
    <location>
        <begin position="670"/>
        <end position="791"/>
    </location>
</feature>
<evidence type="ECO:0000259" key="6">
    <source>
        <dbReference type="PROSITE" id="PS51554"/>
    </source>
</evidence>
<dbReference type="PANTHER" id="PTHR43641:SF2">
    <property type="entry name" value="DEHYDRATASE YBIW-RELATED"/>
    <property type="match status" value="1"/>
</dbReference>
<dbReference type="Pfam" id="PF02901">
    <property type="entry name" value="PFL-like"/>
    <property type="match status" value="1"/>
</dbReference>
<keyword evidence="2" id="KW-0456">Lyase</keyword>
<feature type="domain" description="PFL" evidence="6">
    <location>
        <begin position="5"/>
        <end position="663"/>
    </location>
</feature>
<sequence length="791" mass="89608">MCLTDRVEKLRKKLLNTTPSISIERAEIWTEVHKNNEPDPVIIKRAKSFRELCERKKIRIVDGELIVGDASEEWRQGMVDPSVCSEFVLDELDTISTRNQDPFEFAEEDKKIFQDFIWPYWNGKSVYAHWKRELPKETRKLTEAGLIKTSKVSGGPGEFAPNFPKLLKMGINGIRKKTEKRLKELDLKNPEAIEKRNFLKAEILICEGIIKLAKRYAELAGRKAKNEDNPERKKELEKIAKICSRVPAEPAETFWEALQSCWFYMTALWMESNAPSYNLGRMDQYLYPYFNKDVENGEIKKKMAQELLELFNLKVATRVRLLSEDASEYFSGYMPFQTTVCGGITPEGEDAVNEVSYMMLQSKKDLKLNQPSLKVRLNKKNPHKFWVKVSELIREGTGYPPVFNDEVGMKMVMDKGVPVEEARNWVPLGCVEPVAPNNFVQITDIGHYNAGAAVELAFTNGKKRTESEKGEKIGRETGDPSKFKEFRDFKKAVKKQLQNLIHNLHIHGLILTKLYQELYPLPVESLLIDGCIENGKDRTSGGAKYNAGNALIFTGIADIADSLIAVKRLVYDEEKITMKELEKALENNFEGYEQIQKMCLDAPKYGNDIPEVDKLAREMTDYASSIVKETSDMNKNNNSNGLYPVTTHIPMGKEVGALPSGRKAGSPLADGISPSQGQDKNGPTAVMKSASTLNHENHTTGTLLNQKYNPKALETESDIENFVNLLKTYFDLGGYHAQFNVIGADTLKDAKEHPEKYPDLLVRVAGYSAYFTELNPEIQDEIIARTEHTSL</sequence>
<dbReference type="PANTHER" id="PTHR43641">
    <property type="entry name" value="FORMATE ACETYLTRANSFERASE 3-RELATED"/>
    <property type="match status" value="1"/>
</dbReference>
<dbReference type="EMBL" id="LHXK01000004">
    <property type="protein sequence ID" value="KXA90485.1"/>
    <property type="molecule type" value="Genomic_DNA"/>
</dbReference>
<dbReference type="PATRIC" id="fig|1698260.3.peg.514"/>